<reference evidence="3" key="1">
    <citation type="journal article" date="2014" name="Int. J. Syst. Evol. Microbiol.">
        <title>Complete genome sequence of Corynebacterium casei LMG S-19264T (=DSM 44701T), isolated from a smear-ripened cheese.</title>
        <authorList>
            <consortium name="US DOE Joint Genome Institute (JGI-PGF)"/>
            <person name="Walter F."/>
            <person name="Albersmeier A."/>
            <person name="Kalinowski J."/>
            <person name="Ruckert C."/>
        </authorList>
    </citation>
    <scope>NUCLEOTIDE SEQUENCE</scope>
    <source>
        <strain evidence="3">CGMCC 1.15425</strain>
    </source>
</reference>
<dbReference type="PANTHER" id="PTHR43201:SF5">
    <property type="entry name" value="MEDIUM-CHAIN ACYL-COA LIGASE ACSF2, MITOCHONDRIAL"/>
    <property type="match status" value="1"/>
</dbReference>
<dbReference type="InterPro" id="IPR042099">
    <property type="entry name" value="ANL_N_sf"/>
</dbReference>
<evidence type="ECO:0000313" key="4">
    <source>
        <dbReference type="Proteomes" id="UP000627715"/>
    </source>
</evidence>
<comment type="similarity">
    <text evidence="1">Belongs to the ATP-dependent AMP-binding enzyme family.</text>
</comment>
<dbReference type="SUPFAM" id="SSF56801">
    <property type="entry name" value="Acetyl-CoA synthetase-like"/>
    <property type="match status" value="1"/>
</dbReference>
<name>A0A916QLX8_9GAMM</name>
<dbReference type="GO" id="GO:0031956">
    <property type="term" value="F:medium-chain fatty acid-CoA ligase activity"/>
    <property type="evidence" value="ECO:0007669"/>
    <property type="project" value="TreeGrafter"/>
</dbReference>
<evidence type="ECO:0000256" key="1">
    <source>
        <dbReference type="ARBA" id="ARBA00006432"/>
    </source>
</evidence>
<gene>
    <name evidence="3" type="ORF">GCM10011403_22970</name>
</gene>
<protein>
    <submittedName>
        <fullName evidence="3">Uncharacterized protein</fullName>
    </submittedName>
</protein>
<keyword evidence="2" id="KW-0436">Ligase</keyword>
<dbReference type="PANTHER" id="PTHR43201">
    <property type="entry name" value="ACYL-COA SYNTHETASE"/>
    <property type="match status" value="1"/>
</dbReference>
<organism evidence="3 4">
    <name type="scientific">Pseudohongiella nitratireducens</name>
    <dbReference type="NCBI Taxonomy" id="1768907"/>
    <lineage>
        <taxon>Bacteria</taxon>
        <taxon>Pseudomonadati</taxon>
        <taxon>Pseudomonadota</taxon>
        <taxon>Gammaproteobacteria</taxon>
        <taxon>Pseudomonadales</taxon>
        <taxon>Pseudohongiellaceae</taxon>
        <taxon>Pseudohongiella</taxon>
    </lineage>
</organism>
<evidence type="ECO:0000256" key="2">
    <source>
        <dbReference type="ARBA" id="ARBA00022598"/>
    </source>
</evidence>
<dbReference type="Gene3D" id="3.40.50.12780">
    <property type="entry name" value="N-terminal domain of ligase-like"/>
    <property type="match status" value="1"/>
</dbReference>
<dbReference type="Proteomes" id="UP000627715">
    <property type="component" value="Unassembled WGS sequence"/>
</dbReference>
<evidence type="ECO:0000313" key="3">
    <source>
        <dbReference type="EMBL" id="GFZ79179.1"/>
    </source>
</evidence>
<accession>A0A916QLX8</accession>
<proteinExistence type="inferred from homology"/>
<dbReference type="AlphaFoldDB" id="A0A916QLX8"/>
<dbReference type="EMBL" id="BMIY01000009">
    <property type="protein sequence ID" value="GFZ79179.1"/>
    <property type="molecule type" value="Genomic_DNA"/>
</dbReference>
<dbReference type="InterPro" id="IPR045851">
    <property type="entry name" value="AMP-bd_C_sf"/>
</dbReference>
<dbReference type="GO" id="GO:0006631">
    <property type="term" value="P:fatty acid metabolic process"/>
    <property type="evidence" value="ECO:0007669"/>
    <property type="project" value="TreeGrafter"/>
</dbReference>
<keyword evidence="4" id="KW-1185">Reference proteome</keyword>
<sequence>MDPKKHKKYVSVGVVCPDEITVTREDGAVCSEREIGQIIIHSPSVTEFSEQSAVNTGDVGFISDCELYVVGRQVNVVKYHGEKVYLEEVELLLDQKLAEHGVKRSIVIQADDTDSQYIVLIESNTKIIISISKEISQIISHVISEYLGDSSYKVVTVARGGVLTTSSGKPDRKQNRQLMIGKAKAEYCRKIQAE</sequence>
<dbReference type="Gene3D" id="3.30.300.30">
    <property type="match status" value="1"/>
</dbReference>
<reference evidence="3" key="2">
    <citation type="submission" date="2020-09" db="EMBL/GenBank/DDBJ databases">
        <authorList>
            <person name="Sun Q."/>
            <person name="Zhou Y."/>
        </authorList>
    </citation>
    <scope>NUCLEOTIDE SEQUENCE</scope>
    <source>
        <strain evidence="3">CGMCC 1.15425</strain>
    </source>
</reference>
<comment type="caution">
    <text evidence="3">The sequence shown here is derived from an EMBL/GenBank/DDBJ whole genome shotgun (WGS) entry which is preliminary data.</text>
</comment>